<sequence>MSAVRTHPIRAQLVDKLFHDYAPAGAIKFYVSKDHDPAGFNFRCPCGCEAIGGVKVAGEGAWRWNGSYQRPTVDPSVMLSVPDGKGGTVEHWHGWLKDGVWTSC</sequence>
<gene>
    <name evidence="1" type="ORF">HDIA_0746</name>
</gene>
<dbReference type="RefSeq" id="WP_099554477.1">
    <property type="nucleotide sequence ID" value="NZ_LT960614.1"/>
</dbReference>
<dbReference type="Pfam" id="PF20137">
    <property type="entry name" value="BubE"/>
    <property type="match status" value="1"/>
</dbReference>
<proteinExistence type="predicted"/>
<dbReference type="Proteomes" id="UP000223606">
    <property type="component" value="Chromosome 1"/>
</dbReference>
<dbReference type="OrthoDB" id="8101392at2"/>
<dbReference type="EMBL" id="LT960614">
    <property type="protein sequence ID" value="SON54287.1"/>
    <property type="molecule type" value="Genomic_DNA"/>
</dbReference>
<organism evidence="1 2">
    <name type="scientific">Hartmannibacter diazotrophicus</name>
    <dbReference type="NCBI Taxonomy" id="1482074"/>
    <lineage>
        <taxon>Bacteria</taxon>
        <taxon>Pseudomonadati</taxon>
        <taxon>Pseudomonadota</taxon>
        <taxon>Alphaproteobacteria</taxon>
        <taxon>Hyphomicrobiales</taxon>
        <taxon>Pleomorphomonadaceae</taxon>
        <taxon>Hartmannibacter</taxon>
    </lineage>
</organism>
<name>A0A2C9D1N9_9HYPH</name>
<keyword evidence="2" id="KW-1185">Reference proteome</keyword>
<accession>A0A2C9D1N9</accession>
<dbReference type="InterPro" id="IPR045384">
    <property type="entry name" value="DUF6527"/>
</dbReference>
<reference evidence="2" key="1">
    <citation type="submission" date="2017-09" db="EMBL/GenBank/DDBJ databases">
        <title>Genome sequence of Nannocystis excedens DSM 71.</title>
        <authorList>
            <person name="Blom J."/>
        </authorList>
    </citation>
    <scope>NUCLEOTIDE SEQUENCE [LARGE SCALE GENOMIC DNA]</scope>
    <source>
        <strain evidence="2">type strain: E19</strain>
    </source>
</reference>
<evidence type="ECO:0000313" key="2">
    <source>
        <dbReference type="Proteomes" id="UP000223606"/>
    </source>
</evidence>
<dbReference type="KEGG" id="hdi:HDIA_0746"/>
<protein>
    <submittedName>
        <fullName evidence="1">Uncharacterized protein</fullName>
    </submittedName>
</protein>
<dbReference type="AlphaFoldDB" id="A0A2C9D1N9"/>
<evidence type="ECO:0000313" key="1">
    <source>
        <dbReference type="EMBL" id="SON54287.1"/>
    </source>
</evidence>